<gene>
    <name evidence="1" type="ORF">V6N12_062130</name>
</gene>
<accession>A0ABR2F7Y7</accession>
<proteinExistence type="predicted"/>
<name>A0ABR2F7Y7_9ROSI</name>
<comment type="caution">
    <text evidence="1">The sequence shown here is derived from an EMBL/GenBank/DDBJ whole genome shotgun (WGS) entry which is preliminary data.</text>
</comment>
<organism evidence="1 2">
    <name type="scientific">Hibiscus sabdariffa</name>
    <name type="common">roselle</name>
    <dbReference type="NCBI Taxonomy" id="183260"/>
    <lineage>
        <taxon>Eukaryota</taxon>
        <taxon>Viridiplantae</taxon>
        <taxon>Streptophyta</taxon>
        <taxon>Embryophyta</taxon>
        <taxon>Tracheophyta</taxon>
        <taxon>Spermatophyta</taxon>
        <taxon>Magnoliopsida</taxon>
        <taxon>eudicotyledons</taxon>
        <taxon>Gunneridae</taxon>
        <taxon>Pentapetalae</taxon>
        <taxon>rosids</taxon>
        <taxon>malvids</taxon>
        <taxon>Malvales</taxon>
        <taxon>Malvaceae</taxon>
        <taxon>Malvoideae</taxon>
        <taxon>Hibiscus</taxon>
    </lineage>
</organism>
<evidence type="ECO:0000313" key="1">
    <source>
        <dbReference type="EMBL" id="KAK8574436.1"/>
    </source>
</evidence>
<keyword evidence="2" id="KW-1185">Reference proteome</keyword>
<sequence length="80" mass="9217">MAWISRNSCARKFVLFRVLAEWKPGHISFDTKVQDKCKDYTCTDAYQKTDWKLSHGCAKINENTNSGSSQGWESEILSIR</sequence>
<dbReference type="Proteomes" id="UP001472677">
    <property type="component" value="Unassembled WGS sequence"/>
</dbReference>
<evidence type="ECO:0000313" key="2">
    <source>
        <dbReference type="Proteomes" id="UP001472677"/>
    </source>
</evidence>
<protein>
    <submittedName>
        <fullName evidence="1">Uncharacterized protein</fullName>
    </submittedName>
</protein>
<reference evidence="1 2" key="1">
    <citation type="journal article" date="2024" name="G3 (Bethesda)">
        <title>Genome assembly of Hibiscus sabdariffa L. provides insights into metabolisms of medicinal natural products.</title>
        <authorList>
            <person name="Kim T."/>
        </authorList>
    </citation>
    <scope>NUCLEOTIDE SEQUENCE [LARGE SCALE GENOMIC DNA]</scope>
    <source>
        <strain evidence="1">TK-2024</strain>
        <tissue evidence="1">Old leaves</tissue>
    </source>
</reference>
<dbReference type="EMBL" id="JBBPBM010000007">
    <property type="protein sequence ID" value="KAK8574436.1"/>
    <property type="molecule type" value="Genomic_DNA"/>
</dbReference>